<dbReference type="AlphaFoldDB" id="A0A0P1A8A7"/>
<name>A0A0P1A8A7_PLAHL</name>
<accession>A0A0P1A8A7</accession>
<dbReference type="EMBL" id="CCYD01000252">
    <property type="protein sequence ID" value="CEG36916.1"/>
    <property type="molecule type" value="Genomic_DNA"/>
</dbReference>
<sequence length="116" mass="12772">MNLFIGLENADVIHVYAVEGGLCNRIGFDQNSSNSSIPIGSVVETTSIKSCDNLLTLKLLCIRSSKSSMLENTISVQNTSNRVSEVAVRSQSRLDGNHHRCLSLKRKIYILYPIAC</sequence>
<dbReference type="Proteomes" id="UP000054928">
    <property type="component" value="Unassembled WGS sequence"/>
</dbReference>
<evidence type="ECO:0000313" key="2">
    <source>
        <dbReference type="Proteomes" id="UP000054928"/>
    </source>
</evidence>
<reference evidence="2" key="1">
    <citation type="submission" date="2014-09" db="EMBL/GenBank/DDBJ databases">
        <authorList>
            <person name="Sharma Rahul"/>
            <person name="Thines Marco"/>
        </authorList>
    </citation>
    <scope>NUCLEOTIDE SEQUENCE [LARGE SCALE GENOMIC DNA]</scope>
</reference>
<proteinExistence type="predicted"/>
<dbReference type="GeneID" id="36399222"/>
<keyword evidence="2" id="KW-1185">Reference proteome</keyword>
<organism evidence="1 2">
    <name type="scientific">Plasmopara halstedii</name>
    <name type="common">Downy mildew of sunflower</name>
    <dbReference type="NCBI Taxonomy" id="4781"/>
    <lineage>
        <taxon>Eukaryota</taxon>
        <taxon>Sar</taxon>
        <taxon>Stramenopiles</taxon>
        <taxon>Oomycota</taxon>
        <taxon>Peronosporomycetes</taxon>
        <taxon>Peronosporales</taxon>
        <taxon>Peronosporaceae</taxon>
        <taxon>Plasmopara</taxon>
    </lineage>
</organism>
<protein>
    <submittedName>
        <fullName evidence="1">Uncharacterized protein</fullName>
    </submittedName>
</protein>
<evidence type="ECO:0000313" key="1">
    <source>
        <dbReference type="EMBL" id="CEG36916.1"/>
    </source>
</evidence>
<dbReference type="RefSeq" id="XP_024573285.1">
    <property type="nucleotide sequence ID" value="XM_024722183.1"/>
</dbReference>